<name>A0ABU2H2A8_9ACTN</name>
<reference evidence="3" key="1">
    <citation type="submission" date="2023-07" db="EMBL/GenBank/DDBJ databases">
        <title>Novel species in the genus Lipingzhangella isolated from Sambhar Salt Lake.</title>
        <authorList>
            <person name="Jiya N."/>
            <person name="Kajale S."/>
            <person name="Sharma A."/>
        </authorList>
    </citation>
    <scope>NUCLEOTIDE SEQUENCE [LARGE SCALE GENOMIC DNA]</scope>
    <source>
        <strain evidence="3">LS1_29</strain>
    </source>
</reference>
<feature type="region of interest" description="Disordered" evidence="1">
    <location>
        <begin position="1"/>
        <end position="28"/>
    </location>
</feature>
<accession>A0ABU2H2A8</accession>
<dbReference type="InterPro" id="IPR036291">
    <property type="entry name" value="NAD(P)-bd_dom_sf"/>
</dbReference>
<evidence type="ECO:0000313" key="2">
    <source>
        <dbReference type="EMBL" id="MDS1269433.1"/>
    </source>
</evidence>
<dbReference type="Proteomes" id="UP001250214">
    <property type="component" value="Unassembled WGS sequence"/>
</dbReference>
<dbReference type="InterPro" id="IPR002347">
    <property type="entry name" value="SDR_fam"/>
</dbReference>
<dbReference type="Pfam" id="PF00106">
    <property type="entry name" value="adh_short"/>
    <property type="match status" value="1"/>
</dbReference>
<comment type="caution">
    <text evidence="2">The sequence shown here is derived from an EMBL/GenBank/DDBJ whole genome shotgun (WGS) entry which is preliminary data.</text>
</comment>
<evidence type="ECO:0000256" key="1">
    <source>
        <dbReference type="SAM" id="MobiDB-lite"/>
    </source>
</evidence>
<organism evidence="2 3">
    <name type="scientific">Lipingzhangella rawalii</name>
    <dbReference type="NCBI Taxonomy" id="2055835"/>
    <lineage>
        <taxon>Bacteria</taxon>
        <taxon>Bacillati</taxon>
        <taxon>Actinomycetota</taxon>
        <taxon>Actinomycetes</taxon>
        <taxon>Streptosporangiales</taxon>
        <taxon>Nocardiopsidaceae</taxon>
        <taxon>Lipingzhangella</taxon>
    </lineage>
</organism>
<dbReference type="Gene3D" id="3.40.50.720">
    <property type="entry name" value="NAD(P)-binding Rossmann-like Domain"/>
    <property type="match status" value="1"/>
</dbReference>
<dbReference type="SUPFAM" id="SSF51735">
    <property type="entry name" value="NAD(P)-binding Rossmann-fold domains"/>
    <property type="match status" value="1"/>
</dbReference>
<proteinExistence type="predicted"/>
<evidence type="ECO:0000313" key="3">
    <source>
        <dbReference type="Proteomes" id="UP001250214"/>
    </source>
</evidence>
<protein>
    <submittedName>
        <fullName evidence="2">SDR family NAD(P)-dependent oxidoreductase</fullName>
    </submittedName>
</protein>
<keyword evidence="3" id="KW-1185">Reference proteome</keyword>
<dbReference type="EMBL" id="JAVLVT010000001">
    <property type="protein sequence ID" value="MDS1269433.1"/>
    <property type="molecule type" value="Genomic_DNA"/>
</dbReference>
<gene>
    <name evidence="2" type="ORF">RIF23_03885</name>
</gene>
<dbReference type="RefSeq" id="WP_310910903.1">
    <property type="nucleotide sequence ID" value="NZ_JAVLVT010000001.1"/>
</dbReference>
<sequence length="98" mass="10262">MPEGSRCLTLPTPTPNARPPAAWPWPAASSTTAGPARWVAAQYDRLDVLVSNAGIGGFAESAAPSQTPLYALRAVYEANVFGMVALTNALLPLARLAR</sequence>
<feature type="compositionally biased region" description="Pro residues" evidence="1">
    <location>
        <begin position="12"/>
        <end position="23"/>
    </location>
</feature>